<dbReference type="AlphaFoldDB" id="A0A6M5YSK4"/>
<proteinExistence type="predicted"/>
<name>A0A6M5YSK4_9BACT</name>
<dbReference type="InterPro" id="IPR013424">
    <property type="entry name" value="Ice-binding_C"/>
</dbReference>
<evidence type="ECO:0000259" key="2">
    <source>
        <dbReference type="Pfam" id="PF07589"/>
    </source>
</evidence>
<reference evidence="4" key="1">
    <citation type="submission" date="2020-05" db="EMBL/GenBank/DDBJ databases">
        <title>Frigoriglobus tundricola gen. nov., sp. nov., a psychrotolerant cellulolytic planctomycete of the family Gemmataceae with two divergent copies of 16S rRNA gene.</title>
        <authorList>
            <person name="Kulichevskaya I.S."/>
            <person name="Ivanova A.A."/>
            <person name="Naumoff D.G."/>
            <person name="Beletsky A.V."/>
            <person name="Rijpstra W.I.C."/>
            <person name="Sinninghe Damste J.S."/>
            <person name="Mardanov A.V."/>
            <person name="Ravin N.V."/>
            <person name="Dedysh S.N."/>
        </authorList>
    </citation>
    <scope>NUCLEOTIDE SEQUENCE [LARGE SCALE GENOMIC DNA]</scope>
    <source>
        <strain evidence="4">PL17</strain>
    </source>
</reference>
<dbReference type="Pfam" id="PF07589">
    <property type="entry name" value="PEP-CTERM"/>
    <property type="match status" value="1"/>
</dbReference>
<dbReference type="EMBL" id="CP053452">
    <property type="protein sequence ID" value="QJW96271.1"/>
    <property type="molecule type" value="Genomic_DNA"/>
</dbReference>
<protein>
    <recommendedName>
        <fullName evidence="2">Ice-binding protein C-terminal domain-containing protein</fullName>
    </recommendedName>
</protein>
<feature type="region of interest" description="Disordered" evidence="1">
    <location>
        <begin position="183"/>
        <end position="205"/>
    </location>
</feature>
<gene>
    <name evidence="3" type="ORF">FTUN_3828</name>
</gene>
<evidence type="ECO:0000313" key="3">
    <source>
        <dbReference type="EMBL" id="QJW96271.1"/>
    </source>
</evidence>
<dbReference type="KEGG" id="ftj:FTUN_3828"/>
<keyword evidence="4" id="KW-1185">Reference proteome</keyword>
<sequence length="235" mass="23085">MLGVVITGTASPARAQDGFWVSIASGVAGASAPTSYQDWWFETPHGPPPVAVTQLSGVTAQATTGGGSSFFTGAAVPVILTATDGYAYLTAGATPSELSQALKQQMAGGQGLASTTPVPSAASVPASADRLAINQTTSATGVTTLALSLTSPSGTSLVNSSVSVPDGGWWVLGLGANPNAPVTVNPASGSGSGSTSTPVPVPGAASTPEPATVLLAGVGGLSVIGWRRINRRRSQ</sequence>
<accession>A0A6M5YSK4</accession>
<feature type="domain" description="Ice-binding protein C-terminal" evidence="2">
    <location>
        <begin position="206"/>
        <end position="228"/>
    </location>
</feature>
<organism evidence="3 4">
    <name type="scientific">Frigoriglobus tundricola</name>
    <dbReference type="NCBI Taxonomy" id="2774151"/>
    <lineage>
        <taxon>Bacteria</taxon>
        <taxon>Pseudomonadati</taxon>
        <taxon>Planctomycetota</taxon>
        <taxon>Planctomycetia</taxon>
        <taxon>Gemmatales</taxon>
        <taxon>Gemmataceae</taxon>
        <taxon>Frigoriglobus</taxon>
    </lineage>
</organism>
<evidence type="ECO:0000256" key="1">
    <source>
        <dbReference type="SAM" id="MobiDB-lite"/>
    </source>
</evidence>
<dbReference type="Proteomes" id="UP000503447">
    <property type="component" value="Chromosome"/>
</dbReference>
<evidence type="ECO:0000313" key="4">
    <source>
        <dbReference type="Proteomes" id="UP000503447"/>
    </source>
</evidence>